<dbReference type="Gene3D" id="1.20.1070.10">
    <property type="entry name" value="Rhodopsin 7-helix transmembrane proteins"/>
    <property type="match status" value="1"/>
</dbReference>
<evidence type="ECO:0000313" key="13">
    <source>
        <dbReference type="Ensembl" id="ENSDLAP00005043367.1"/>
    </source>
</evidence>
<evidence type="ECO:0000256" key="11">
    <source>
        <dbReference type="RuleBase" id="RU201114"/>
    </source>
</evidence>
<keyword evidence="6 11" id="KW-0472">Membrane</keyword>
<evidence type="ECO:0000259" key="12">
    <source>
        <dbReference type="PROSITE" id="PS50262"/>
    </source>
</evidence>
<feature type="transmembrane region" description="Helical" evidence="11">
    <location>
        <begin position="60"/>
        <end position="79"/>
    </location>
</feature>
<dbReference type="SUPFAM" id="SSF81321">
    <property type="entry name" value="Family A G protein-coupled receptor-like"/>
    <property type="match status" value="1"/>
</dbReference>
<dbReference type="PROSITE" id="PS00237">
    <property type="entry name" value="G_PROTEIN_RECEP_F1_1"/>
    <property type="match status" value="1"/>
</dbReference>
<evidence type="ECO:0000256" key="2">
    <source>
        <dbReference type="ARBA" id="ARBA00022475"/>
    </source>
</evidence>
<feature type="transmembrane region" description="Helical" evidence="11">
    <location>
        <begin position="91"/>
        <end position="114"/>
    </location>
</feature>
<accession>A0A8C4HKH1</accession>
<reference evidence="13" key="2">
    <citation type="submission" date="2025-09" db="UniProtKB">
        <authorList>
            <consortium name="Ensembl"/>
        </authorList>
    </citation>
    <scope>IDENTIFICATION</scope>
</reference>
<dbReference type="InterPro" id="IPR000276">
    <property type="entry name" value="GPCR_Rhodpsn"/>
</dbReference>
<keyword evidence="5 11" id="KW-0297">G-protein coupled receptor</keyword>
<dbReference type="Ensembl" id="ENSDLAT00005046335.2">
    <property type="protein sequence ID" value="ENSDLAP00005043367.1"/>
    <property type="gene ID" value="ENSDLAG00005019347.2"/>
</dbReference>
<dbReference type="GeneTree" id="ENSGT01030000234555"/>
<dbReference type="PROSITE" id="PS50262">
    <property type="entry name" value="G_PROTEIN_RECEP_F1_2"/>
    <property type="match status" value="1"/>
</dbReference>
<dbReference type="Pfam" id="PF00001">
    <property type="entry name" value="7tm_1"/>
    <property type="match status" value="1"/>
</dbReference>
<evidence type="ECO:0000256" key="9">
    <source>
        <dbReference type="ARBA" id="ARBA00023180"/>
    </source>
</evidence>
<keyword evidence="10 11" id="KW-0807">Transducer</keyword>
<dbReference type="PANTHER" id="PTHR24246:SF21">
    <property type="entry name" value="G-PROTEIN COUPLED RECEPTORS FAMILY 1 PROFILE DOMAIN-CONTAINING PROTEIN"/>
    <property type="match status" value="1"/>
</dbReference>
<dbReference type="InterPro" id="IPR017452">
    <property type="entry name" value="GPCR_Rhodpsn_7TM"/>
</dbReference>
<keyword evidence="2 11" id="KW-1003">Cell membrane</keyword>
<dbReference type="GO" id="GO:0005886">
    <property type="term" value="C:plasma membrane"/>
    <property type="evidence" value="ECO:0007669"/>
    <property type="project" value="UniProtKB-SubCell"/>
</dbReference>
<keyword evidence="3 11" id="KW-0812">Transmembrane</keyword>
<reference evidence="13" key="1">
    <citation type="submission" date="2025-08" db="UniProtKB">
        <authorList>
            <consortium name="Ensembl"/>
        </authorList>
    </citation>
    <scope>IDENTIFICATION</scope>
</reference>
<keyword evidence="14" id="KW-1185">Reference proteome</keyword>
<keyword evidence="8 11" id="KW-0675">Receptor</keyword>
<comment type="similarity">
    <text evidence="11">Belongs to the G-protein coupled receptor 1 family.</text>
</comment>
<name>A0A8C4HKH1_DICLA</name>
<keyword evidence="9 11" id="KW-0325">Glycoprotein</keyword>
<dbReference type="CDD" id="cd14968">
    <property type="entry name" value="7tmA_Adenosine_R"/>
    <property type="match status" value="1"/>
</dbReference>
<dbReference type="Proteomes" id="UP000694389">
    <property type="component" value="Unassembled WGS sequence"/>
</dbReference>
<evidence type="ECO:0000256" key="7">
    <source>
        <dbReference type="ARBA" id="ARBA00023157"/>
    </source>
</evidence>
<evidence type="ECO:0000256" key="6">
    <source>
        <dbReference type="ARBA" id="ARBA00023136"/>
    </source>
</evidence>
<feature type="domain" description="G-protein coupled receptors family 1 profile" evidence="12">
    <location>
        <begin position="69"/>
        <end position="325"/>
    </location>
</feature>
<evidence type="ECO:0000256" key="3">
    <source>
        <dbReference type="ARBA" id="ARBA00022692"/>
    </source>
</evidence>
<evidence type="ECO:0000313" key="14">
    <source>
        <dbReference type="Proteomes" id="UP000694389"/>
    </source>
</evidence>
<feature type="transmembrane region" description="Helical" evidence="11">
    <location>
        <begin position="210"/>
        <end position="236"/>
    </location>
</feature>
<dbReference type="InterPro" id="IPR001634">
    <property type="entry name" value="Adenosn_rcpt"/>
</dbReference>
<dbReference type="GO" id="GO:0001609">
    <property type="term" value="F:G protein-coupled adenosine receptor activity"/>
    <property type="evidence" value="ECO:0007669"/>
    <property type="project" value="UniProtKB-UniRule"/>
</dbReference>
<protein>
    <submittedName>
        <fullName evidence="13">Adenosine receptor B1a</fullName>
    </submittedName>
</protein>
<proteinExistence type="inferred from homology"/>
<sequence>MAGKHNAMFTAKQELKTTMENNSVLLNLYTFRQTRNSSHPSSPFLQPFQNSSLPPSPPPLVIAFFSTVGNLLVCAAVCLNRKLRTVTNYFLVSLAVADICVGTIAIPCAILTDIGLPRHNLYLCLLMLSVLIMFTQSSIFSLLAVAVERYVAIFMPFRYQVLMTPRNAVLVILTTWLLAFLIGLVPLMGWHKTPPDTGYCFFVLVVDMTYMVYFNFFACVLAPLVIMFLIYAQIFVTVKRQVRRITSEQGGRAEGQMKAAASMRREMKTATSLFLVLFLFTICWIPLHIINCFLLLCPICPVPLELLLTAIILSHANSAVNPFLYAYTMTAFRDTFKAIFLCCRTVGDREASNAASVPPCGSRNTLCGTSGQSDPAGASPGPQFSWIRGSDPGGEARGGDIECYNIIIIIIIITTRTNTNKLTTNLFYFLLTAFARAAV</sequence>
<evidence type="ECO:0000256" key="8">
    <source>
        <dbReference type="ARBA" id="ARBA00023170"/>
    </source>
</evidence>
<dbReference type="PANTHER" id="PTHR24246">
    <property type="entry name" value="OLFACTORY RECEPTOR AND ADENOSINE RECEPTOR"/>
    <property type="match status" value="1"/>
</dbReference>
<keyword evidence="4 11" id="KW-1133">Transmembrane helix</keyword>
<organism evidence="13 14">
    <name type="scientific">Dicentrarchus labrax</name>
    <name type="common">European seabass</name>
    <name type="synonym">Morone labrax</name>
    <dbReference type="NCBI Taxonomy" id="13489"/>
    <lineage>
        <taxon>Eukaryota</taxon>
        <taxon>Metazoa</taxon>
        <taxon>Chordata</taxon>
        <taxon>Craniata</taxon>
        <taxon>Vertebrata</taxon>
        <taxon>Euteleostomi</taxon>
        <taxon>Actinopterygii</taxon>
        <taxon>Neopterygii</taxon>
        <taxon>Teleostei</taxon>
        <taxon>Neoteleostei</taxon>
        <taxon>Acanthomorphata</taxon>
        <taxon>Eupercaria</taxon>
        <taxon>Moronidae</taxon>
        <taxon>Dicentrarchus</taxon>
    </lineage>
</organism>
<dbReference type="PRINTS" id="PR00424">
    <property type="entry name" value="ADENOSINER"/>
</dbReference>
<dbReference type="PRINTS" id="PR00237">
    <property type="entry name" value="GPCRRHODOPSN"/>
</dbReference>
<keyword evidence="7 11" id="KW-1015">Disulfide bond</keyword>
<evidence type="ECO:0000256" key="1">
    <source>
        <dbReference type="ARBA" id="ARBA00004651"/>
    </source>
</evidence>
<feature type="transmembrane region" description="Helical" evidence="11">
    <location>
        <begin position="120"/>
        <end position="147"/>
    </location>
</feature>
<feature type="transmembrane region" description="Helical" evidence="11">
    <location>
        <begin position="273"/>
        <end position="296"/>
    </location>
</feature>
<dbReference type="AlphaFoldDB" id="A0A8C4HKH1"/>
<evidence type="ECO:0000256" key="4">
    <source>
        <dbReference type="ARBA" id="ARBA00022989"/>
    </source>
</evidence>
<comment type="subcellular location">
    <subcellularLocation>
        <location evidence="1 11">Cell membrane</location>
        <topology evidence="1 11">Multi-pass membrane protein</topology>
    </subcellularLocation>
</comment>
<evidence type="ECO:0000256" key="10">
    <source>
        <dbReference type="ARBA" id="ARBA00023224"/>
    </source>
</evidence>
<feature type="transmembrane region" description="Helical" evidence="11">
    <location>
        <begin position="168"/>
        <end position="190"/>
    </location>
</feature>
<dbReference type="SMART" id="SM01381">
    <property type="entry name" value="7TM_GPCR_Srsx"/>
    <property type="match status" value="1"/>
</dbReference>
<evidence type="ECO:0000256" key="5">
    <source>
        <dbReference type="ARBA" id="ARBA00023040"/>
    </source>
</evidence>